<evidence type="ECO:0000313" key="1">
    <source>
        <dbReference type="EMBL" id="CAG6631586.1"/>
    </source>
</evidence>
<name>A0A8D8QH51_9HEMI</name>
<protein>
    <submittedName>
        <fullName evidence="1">Uncharacterized protein</fullName>
    </submittedName>
</protein>
<proteinExistence type="predicted"/>
<reference evidence="1" key="1">
    <citation type="submission" date="2021-05" db="EMBL/GenBank/DDBJ databases">
        <authorList>
            <person name="Alioto T."/>
            <person name="Alioto T."/>
            <person name="Gomez Garrido J."/>
        </authorList>
    </citation>
    <scope>NUCLEOTIDE SEQUENCE</scope>
</reference>
<dbReference type="EMBL" id="HBUF01077291">
    <property type="protein sequence ID" value="CAG6631586.1"/>
    <property type="molecule type" value="Transcribed_RNA"/>
</dbReference>
<sequence length="131" mass="14320">MITKMTTMIMTNTIIMILLTRKMKINSVAQADLMEAALEVVPEEDHTMAVPVVDLMEAARVGVPKEDHTEAVPAVDMEAALVAAAPTEVVPKEDHTAENESPKYSKVNQLGCNPGSINSVFNFIPLFEFSF</sequence>
<organism evidence="1">
    <name type="scientific">Cacopsylla melanoneura</name>
    <dbReference type="NCBI Taxonomy" id="428564"/>
    <lineage>
        <taxon>Eukaryota</taxon>
        <taxon>Metazoa</taxon>
        <taxon>Ecdysozoa</taxon>
        <taxon>Arthropoda</taxon>
        <taxon>Hexapoda</taxon>
        <taxon>Insecta</taxon>
        <taxon>Pterygota</taxon>
        <taxon>Neoptera</taxon>
        <taxon>Paraneoptera</taxon>
        <taxon>Hemiptera</taxon>
        <taxon>Sternorrhyncha</taxon>
        <taxon>Psylloidea</taxon>
        <taxon>Psyllidae</taxon>
        <taxon>Psyllinae</taxon>
        <taxon>Cacopsylla</taxon>
    </lineage>
</organism>
<accession>A0A8D8QH51</accession>
<dbReference type="AlphaFoldDB" id="A0A8D8QH51"/>